<dbReference type="AlphaFoldDB" id="A0A0D2T108"/>
<gene>
    <name evidence="1" type="ORF">B456_008G152000</name>
    <name evidence="2" type="ORF">Gorai_009645</name>
</gene>
<dbReference type="EMBL" id="CM001747">
    <property type="protein sequence ID" value="KJB50069.1"/>
    <property type="molecule type" value="Genomic_DNA"/>
</dbReference>
<evidence type="ECO:0000313" key="2">
    <source>
        <dbReference type="EMBL" id="MBA0592670.1"/>
    </source>
</evidence>
<sequence>MPFYVLRNSLCLSTGSSVSNRRLHLFNVLPHYTFSLLSTNCLEIRLVIEAYIQSGGVTRGGISFHDFASKNIRYTLVFLIFLCLGDDYICFIRASESNP</sequence>
<keyword evidence="3" id="KW-1185">Reference proteome</keyword>
<reference evidence="2 4" key="2">
    <citation type="journal article" date="2019" name="Genome Biol. Evol.">
        <title>Insights into the evolution of the New World diploid cottons (Gossypium, subgenus Houzingenia) based on genome sequencing.</title>
        <authorList>
            <person name="Grover C.E."/>
            <person name="Arick M.A. 2nd"/>
            <person name="Thrash A."/>
            <person name="Conover J.L."/>
            <person name="Sanders W.S."/>
            <person name="Peterson D.G."/>
            <person name="Frelichowski J.E."/>
            <person name="Scheffler J.A."/>
            <person name="Scheffler B.E."/>
            <person name="Wendel J.F."/>
        </authorList>
    </citation>
    <scope>NUCLEOTIDE SEQUENCE [LARGE SCALE GENOMIC DNA]</scope>
    <source>
        <strain evidence="2">8</strain>
        <tissue evidence="2">Leaf</tissue>
    </source>
</reference>
<evidence type="ECO:0000313" key="3">
    <source>
        <dbReference type="Proteomes" id="UP000032304"/>
    </source>
</evidence>
<organism evidence="1 3">
    <name type="scientific">Gossypium raimondii</name>
    <name type="common">Peruvian cotton</name>
    <name type="synonym">Gossypium klotzschianum subsp. raimondii</name>
    <dbReference type="NCBI Taxonomy" id="29730"/>
    <lineage>
        <taxon>Eukaryota</taxon>
        <taxon>Viridiplantae</taxon>
        <taxon>Streptophyta</taxon>
        <taxon>Embryophyta</taxon>
        <taxon>Tracheophyta</taxon>
        <taxon>Spermatophyta</taxon>
        <taxon>Magnoliopsida</taxon>
        <taxon>eudicotyledons</taxon>
        <taxon>Gunneridae</taxon>
        <taxon>Pentapetalae</taxon>
        <taxon>rosids</taxon>
        <taxon>malvids</taxon>
        <taxon>Malvales</taxon>
        <taxon>Malvaceae</taxon>
        <taxon>Malvoideae</taxon>
        <taxon>Gossypium</taxon>
    </lineage>
</organism>
<proteinExistence type="predicted"/>
<accession>A0A0D2T108</accession>
<protein>
    <submittedName>
        <fullName evidence="1">Uncharacterized protein</fullName>
    </submittedName>
</protein>
<dbReference type="Proteomes" id="UP000032304">
    <property type="component" value="Chromosome 8"/>
</dbReference>
<reference evidence="1 3" key="1">
    <citation type="journal article" date="2012" name="Nature">
        <title>Repeated polyploidization of Gossypium genomes and the evolution of spinnable cotton fibres.</title>
        <authorList>
            <person name="Paterson A.H."/>
            <person name="Wendel J.F."/>
            <person name="Gundlach H."/>
            <person name="Guo H."/>
            <person name="Jenkins J."/>
            <person name="Jin D."/>
            <person name="Llewellyn D."/>
            <person name="Showmaker K.C."/>
            <person name="Shu S."/>
            <person name="Udall J."/>
            <person name="Yoo M.J."/>
            <person name="Byers R."/>
            <person name="Chen W."/>
            <person name="Doron-Faigenboim A."/>
            <person name="Duke M.V."/>
            <person name="Gong L."/>
            <person name="Grimwood J."/>
            <person name="Grover C."/>
            <person name="Grupp K."/>
            <person name="Hu G."/>
            <person name="Lee T.H."/>
            <person name="Li J."/>
            <person name="Lin L."/>
            <person name="Liu T."/>
            <person name="Marler B.S."/>
            <person name="Page J.T."/>
            <person name="Roberts A.W."/>
            <person name="Romanel E."/>
            <person name="Sanders W.S."/>
            <person name="Szadkowski E."/>
            <person name="Tan X."/>
            <person name="Tang H."/>
            <person name="Xu C."/>
            <person name="Wang J."/>
            <person name="Wang Z."/>
            <person name="Zhang D."/>
            <person name="Zhang L."/>
            <person name="Ashrafi H."/>
            <person name="Bedon F."/>
            <person name="Bowers J.E."/>
            <person name="Brubaker C.L."/>
            <person name="Chee P.W."/>
            <person name="Das S."/>
            <person name="Gingle A.R."/>
            <person name="Haigler C.H."/>
            <person name="Harker D."/>
            <person name="Hoffmann L.V."/>
            <person name="Hovav R."/>
            <person name="Jones D.C."/>
            <person name="Lemke C."/>
            <person name="Mansoor S."/>
            <person name="ur Rahman M."/>
            <person name="Rainville L.N."/>
            <person name="Rambani A."/>
            <person name="Reddy U.K."/>
            <person name="Rong J.K."/>
            <person name="Saranga Y."/>
            <person name="Scheffler B.E."/>
            <person name="Scheffler J.A."/>
            <person name="Stelly D.M."/>
            <person name="Triplett B.A."/>
            <person name="Van Deynze A."/>
            <person name="Vaslin M.F."/>
            <person name="Waghmare V.N."/>
            <person name="Walford S.A."/>
            <person name="Wright R.J."/>
            <person name="Zaki E.A."/>
            <person name="Zhang T."/>
            <person name="Dennis E.S."/>
            <person name="Mayer K.F."/>
            <person name="Peterson D.G."/>
            <person name="Rokhsar D.S."/>
            <person name="Wang X."/>
            <person name="Schmutz J."/>
        </authorList>
    </citation>
    <scope>NUCLEOTIDE SEQUENCE [LARGE SCALE GENOMIC DNA]</scope>
</reference>
<reference evidence="2" key="3">
    <citation type="submission" date="2020-04" db="EMBL/GenBank/DDBJ databases">
        <authorList>
            <person name="Grover C.E."/>
            <person name="Arick M.A. II"/>
            <person name="Thrash A."/>
            <person name="Conover J.L."/>
            <person name="Sanders W.S."/>
            <person name="Peterson D.G."/>
            <person name="Scheffler J.A."/>
            <person name="Scheffler B.E."/>
            <person name="Wendel J.F."/>
        </authorList>
    </citation>
    <scope>NUCLEOTIDE SEQUENCE</scope>
    <source>
        <strain evidence="2">8</strain>
        <tissue evidence="2">Leaf</tissue>
    </source>
</reference>
<evidence type="ECO:0000313" key="1">
    <source>
        <dbReference type="EMBL" id="KJB50069.1"/>
    </source>
</evidence>
<dbReference type="EMBL" id="JABEZZ010000008">
    <property type="protein sequence ID" value="MBA0592670.1"/>
    <property type="molecule type" value="Genomic_DNA"/>
</dbReference>
<evidence type="ECO:0000313" key="4">
    <source>
        <dbReference type="Proteomes" id="UP000593578"/>
    </source>
</evidence>
<dbReference type="Gramene" id="KJB50069">
    <property type="protein sequence ID" value="KJB50069"/>
    <property type="gene ID" value="B456_008G152000"/>
</dbReference>
<dbReference type="Proteomes" id="UP000593578">
    <property type="component" value="Unassembled WGS sequence"/>
</dbReference>
<name>A0A0D2T108_GOSRA</name>
<dbReference type="OMA" id="IRYTLVF"/>